<gene>
    <name evidence="6" type="primary">resA_1</name>
    <name evidence="6" type="ORF">NCTC11429_00085</name>
</gene>
<keyword evidence="4" id="KW-0676">Redox-active center</keyword>
<dbReference type="RefSeq" id="WP_081817965.1">
    <property type="nucleotide sequence ID" value="NZ_LR590484.1"/>
</dbReference>
<dbReference type="CDD" id="cd02966">
    <property type="entry name" value="TlpA_like_family"/>
    <property type="match status" value="1"/>
</dbReference>
<proteinExistence type="predicted"/>
<evidence type="ECO:0000313" key="6">
    <source>
        <dbReference type="EMBL" id="VTR27956.1"/>
    </source>
</evidence>
<accession>A0A4U9U4Y9</accession>
<keyword evidence="3" id="KW-1015">Disulfide bond</keyword>
<evidence type="ECO:0000313" key="7">
    <source>
        <dbReference type="Proteomes" id="UP000308196"/>
    </source>
</evidence>
<dbReference type="InterPro" id="IPR013766">
    <property type="entry name" value="Thioredoxin_domain"/>
</dbReference>
<dbReference type="EMBL" id="LR590484">
    <property type="protein sequence ID" value="VTR27956.1"/>
    <property type="molecule type" value="Genomic_DNA"/>
</dbReference>
<dbReference type="GO" id="GO:0030313">
    <property type="term" value="C:cell envelope"/>
    <property type="evidence" value="ECO:0007669"/>
    <property type="project" value="UniProtKB-SubCell"/>
</dbReference>
<dbReference type="InterPro" id="IPR036249">
    <property type="entry name" value="Thioredoxin-like_sf"/>
</dbReference>
<dbReference type="STRING" id="1123265.GCA_000686625_04848"/>
<evidence type="ECO:0000259" key="5">
    <source>
        <dbReference type="PROSITE" id="PS51352"/>
    </source>
</evidence>
<name>A0A4U9U4Y9_9SPHI</name>
<evidence type="ECO:0000256" key="4">
    <source>
        <dbReference type="ARBA" id="ARBA00023284"/>
    </source>
</evidence>
<dbReference type="KEGG" id="stha:NCTC11429_00085"/>
<dbReference type="GeneID" id="78460924"/>
<reference evidence="6 7" key="1">
    <citation type="submission" date="2019-05" db="EMBL/GenBank/DDBJ databases">
        <authorList>
            <consortium name="Pathogen Informatics"/>
        </authorList>
    </citation>
    <scope>NUCLEOTIDE SEQUENCE [LARGE SCALE GENOMIC DNA]</scope>
    <source>
        <strain evidence="6 7">NCTC11429</strain>
    </source>
</reference>
<dbReference type="InterPro" id="IPR000866">
    <property type="entry name" value="AhpC/TSA"/>
</dbReference>
<dbReference type="PROSITE" id="PS00194">
    <property type="entry name" value="THIOREDOXIN_1"/>
    <property type="match status" value="1"/>
</dbReference>
<dbReference type="SUPFAM" id="SSF52833">
    <property type="entry name" value="Thioredoxin-like"/>
    <property type="match status" value="1"/>
</dbReference>
<dbReference type="GO" id="GO:0017004">
    <property type="term" value="P:cytochrome complex assembly"/>
    <property type="evidence" value="ECO:0007669"/>
    <property type="project" value="UniProtKB-KW"/>
</dbReference>
<keyword evidence="2" id="KW-0201">Cytochrome c-type biogenesis</keyword>
<organism evidence="6 7">
    <name type="scientific">Sphingobacterium thalpophilum</name>
    <dbReference type="NCBI Taxonomy" id="259"/>
    <lineage>
        <taxon>Bacteria</taxon>
        <taxon>Pseudomonadati</taxon>
        <taxon>Bacteroidota</taxon>
        <taxon>Sphingobacteriia</taxon>
        <taxon>Sphingobacteriales</taxon>
        <taxon>Sphingobacteriaceae</taxon>
        <taxon>Sphingobacterium</taxon>
    </lineage>
</organism>
<evidence type="ECO:0000256" key="2">
    <source>
        <dbReference type="ARBA" id="ARBA00022748"/>
    </source>
</evidence>
<evidence type="ECO:0000256" key="1">
    <source>
        <dbReference type="ARBA" id="ARBA00004196"/>
    </source>
</evidence>
<sequence>MCRCYLGKGNPVSLSSFKGKFVLVDFWASWCGPCRAENPNVVNAYNQFKAQNFTVIGVSLDKADAREKWLKAVKDDDLPWTQVSDLKGWNTEVAKAYGVNAIPQNFLIDPNGKIVAKDLRGPALQKTLAELL</sequence>
<dbReference type="Proteomes" id="UP000308196">
    <property type="component" value="Chromosome"/>
</dbReference>
<evidence type="ECO:0000256" key="3">
    <source>
        <dbReference type="ARBA" id="ARBA00023157"/>
    </source>
</evidence>
<dbReference type="Gene3D" id="3.40.30.10">
    <property type="entry name" value="Glutaredoxin"/>
    <property type="match status" value="1"/>
</dbReference>
<dbReference type="PROSITE" id="PS51352">
    <property type="entry name" value="THIOREDOXIN_2"/>
    <property type="match status" value="1"/>
</dbReference>
<protein>
    <submittedName>
        <fullName evidence="6">Thiol-disulfide oxidoreductase resA</fullName>
    </submittedName>
</protein>
<dbReference type="Pfam" id="PF00578">
    <property type="entry name" value="AhpC-TSA"/>
    <property type="match status" value="1"/>
</dbReference>
<dbReference type="InterPro" id="IPR017937">
    <property type="entry name" value="Thioredoxin_CS"/>
</dbReference>
<comment type="subcellular location">
    <subcellularLocation>
        <location evidence="1">Cell envelope</location>
    </subcellularLocation>
</comment>
<dbReference type="GO" id="GO:0016209">
    <property type="term" value="F:antioxidant activity"/>
    <property type="evidence" value="ECO:0007669"/>
    <property type="project" value="InterPro"/>
</dbReference>
<dbReference type="AlphaFoldDB" id="A0A4U9U4Y9"/>
<dbReference type="GO" id="GO:0016491">
    <property type="term" value="F:oxidoreductase activity"/>
    <property type="evidence" value="ECO:0007669"/>
    <property type="project" value="InterPro"/>
</dbReference>
<dbReference type="PANTHER" id="PTHR42852:SF6">
    <property type="entry name" value="THIOL:DISULFIDE INTERCHANGE PROTEIN DSBE"/>
    <property type="match status" value="1"/>
</dbReference>
<dbReference type="PANTHER" id="PTHR42852">
    <property type="entry name" value="THIOL:DISULFIDE INTERCHANGE PROTEIN DSBE"/>
    <property type="match status" value="1"/>
</dbReference>
<dbReference type="InterPro" id="IPR050553">
    <property type="entry name" value="Thioredoxin_ResA/DsbE_sf"/>
</dbReference>
<feature type="domain" description="Thioredoxin" evidence="5">
    <location>
        <begin position="1"/>
        <end position="132"/>
    </location>
</feature>